<feature type="compositionally biased region" description="Basic residues" evidence="1">
    <location>
        <begin position="25"/>
        <end position="39"/>
    </location>
</feature>
<comment type="caution">
    <text evidence="2">The sequence shown here is derived from an EMBL/GenBank/DDBJ whole genome shotgun (WGS) entry which is preliminary data.</text>
</comment>
<protein>
    <recommendedName>
        <fullName evidence="4">Ribosome biogenesis protein NOP53</fullName>
    </recommendedName>
</protein>
<accession>A0ABN9V2K0</accession>
<dbReference type="EMBL" id="CAUYUJ010016443">
    <property type="protein sequence ID" value="CAK0865360.1"/>
    <property type="molecule type" value="Genomic_DNA"/>
</dbReference>
<evidence type="ECO:0000313" key="2">
    <source>
        <dbReference type="EMBL" id="CAK0865360.1"/>
    </source>
</evidence>
<evidence type="ECO:0000313" key="3">
    <source>
        <dbReference type="Proteomes" id="UP001189429"/>
    </source>
</evidence>
<proteinExistence type="predicted"/>
<keyword evidence="3" id="KW-1185">Reference proteome</keyword>
<dbReference type="Proteomes" id="UP001189429">
    <property type="component" value="Unassembled WGS sequence"/>
</dbReference>
<evidence type="ECO:0000256" key="1">
    <source>
        <dbReference type="SAM" id="MobiDB-lite"/>
    </source>
</evidence>
<organism evidence="2 3">
    <name type="scientific">Prorocentrum cordatum</name>
    <dbReference type="NCBI Taxonomy" id="2364126"/>
    <lineage>
        <taxon>Eukaryota</taxon>
        <taxon>Sar</taxon>
        <taxon>Alveolata</taxon>
        <taxon>Dinophyceae</taxon>
        <taxon>Prorocentrales</taxon>
        <taxon>Prorocentraceae</taxon>
        <taxon>Prorocentrum</taxon>
    </lineage>
</organism>
<reference evidence="2" key="1">
    <citation type="submission" date="2023-10" db="EMBL/GenBank/DDBJ databases">
        <authorList>
            <person name="Chen Y."/>
            <person name="Shah S."/>
            <person name="Dougan E. K."/>
            <person name="Thang M."/>
            <person name="Chan C."/>
        </authorList>
    </citation>
    <scope>NUCLEOTIDE SEQUENCE [LARGE SCALE GENOMIC DNA]</scope>
</reference>
<feature type="region of interest" description="Disordered" evidence="1">
    <location>
        <begin position="1"/>
        <end position="73"/>
    </location>
</feature>
<evidence type="ECO:0008006" key="4">
    <source>
        <dbReference type="Google" id="ProtNLM"/>
    </source>
</evidence>
<feature type="compositionally biased region" description="Basic residues" evidence="1">
    <location>
        <begin position="1"/>
        <end position="14"/>
    </location>
</feature>
<feature type="region of interest" description="Disordered" evidence="1">
    <location>
        <begin position="117"/>
        <end position="137"/>
    </location>
</feature>
<name>A0ABN9V2K0_9DINO</name>
<sequence length="161" mass="17070">MGKQTTKQRKRQPGRKGATNAVKQKVQKARQKKARKAKKGEKQINDLADMLARTGPAAGEAEAGGGAGAGDAEMDSKADGGVAAVAALPRAELKKKLRAKIAGGQLENARRASRGARWIAGVNNDQREPKGSQRARRCKDGYVKGEAEAACALDLYVCYPI</sequence>
<gene>
    <name evidence="2" type="ORF">PCOR1329_LOCUS52906</name>
</gene>